<accession>A0A342D206</accession>
<dbReference type="AlphaFoldDB" id="A0A342D206"/>
<dbReference type="PANTHER" id="PTHR21112:SF13">
    <property type="entry name" value="CHEMOSENSORY PROTEIN A 7A"/>
    <property type="match status" value="1"/>
</dbReference>
<keyword evidence="1 2" id="KW-0732">Signal</keyword>
<dbReference type="PANTHER" id="PTHR21112">
    <property type="entry name" value="CHEMOSENSORY PROTEIN A 29A-RELATED"/>
    <property type="match status" value="1"/>
</dbReference>
<evidence type="ECO:0000256" key="1">
    <source>
        <dbReference type="ARBA" id="ARBA00022729"/>
    </source>
</evidence>
<sequence>MLFVPFILFSFLRFCLGNPPGEVKFIVNMVSQLECCDEASEAAADTSKVVVGRYNETIAYMRGDVKFLVDVGDDTMVEITLYKEANGKYELMYSHEICNLCEEVEKGEDSNYDSYIKYFGIPDHCPFSAGEYPILEFIVDTDDLPVNSNTVGRYQAYLNLYKTVDNDCKASRIFLFCLSLKLIIEAD</sequence>
<proteinExistence type="evidence at transcript level"/>
<reference evidence="3" key="1">
    <citation type="submission" date="2014-08" db="EMBL/GenBank/DDBJ databases">
        <title>Identification and expression profiling of six chemosensory proteins in the beet armyworm, Spodoptera exigua.</title>
        <authorList>
            <person name="Zhu J.Y."/>
        </authorList>
    </citation>
    <scope>NUCLEOTIDE SEQUENCE</scope>
</reference>
<feature type="signal peptide" evidence="2">
    <location>
        <begin position="1"/>
        <end position="17"/>
    </location>
</feature>
<dbReference type="InterPro" id="IPR036846">
    <property type="entry name" value="GM2-AP_sf"/>
</dbReference>
<protein>
    <submittedName>
        <fullName evidence="3">Chemosensory protein 4</fullName>
    </submittedName>
</protein>
<name>A0A342D206_SPOEX</name>
<organism evidence="3">
    <name type="scientific">Spodoptera exigua</name>
    <name type="common">Beet armyworm</name>
    <name type="synonym">Noctua fulgens</name>
    <dbReference type="NCBI Taxonomy" id="7107"/>
    <lineage>
        <taxon>Eukaryota</taxon>
        <taxon>Metazoa</taxon>
        <taxon>Ecdysozoa</taxon>
        <taxon>Arthropoda</taxon>
        <taxon>Hexapoda</taxon>
        <taxon>Insecta</taxon>
        <taxon>Pterygota</taxon>
        <taxon>Neoptera</taxon>
        <taxon>Endopterygota</taxon>
        <taxon>Lepidoptera</taxon>
        <taxon>Glossata</taxon>
        <taxon>Ditrysia</taxon>
        <taxon>Noctuoidea</taxon>
        <taxon>Noctuidae</taxon>
        <taxon>Amphipyrinae</taxon>
        <taxon>Spodoptera</taxon>
    </lineage>
</organism>
<feature type="chain" id="PRO_5016814750" evidence="2">
    <location>
        <begin position="18"/>
        <end position="187"/>
    </location>
</feature>
<dbReference type="Gene3D" id="2.70.220.10">
    <property type="entry name" value="Ganglioside GM2 activator"/>
    <property type="match status" value="1"/>
</dbReference>
<evidence type="ECO:0000313" key="3">
    <source>
        <dbReference type="EMBL" id="AKF42441.1"/>
    </source>
</evidence>
<dbReference type="EMBL" id="KM275348">
    <property type="protein sequence ID" value="AKF42441.1"/>
    <property type="molecule type" value="mRNA"/>
</dbReference>
<evidence type="ECO:0000256" key="2">
    <source>
        <dbReference type="SAM" id="SignalP"/>
    </source>
</evidence>